<dbReference type="InterPro" id="IPR032675">
    <property type="entry name" value="LRR_dom_sf"/>
</dbReference>
<evidence type="ECO:0000313" key="1">
    <source>
        <dbReference type="EMBL" id="HIZ49281.1"/>
    </source>
</evidence>
<evidence type="ECO:0000313" key="2">
    <source>
        <dbReference type="Proteomes" id="UP000824031"/>
    </source>
</evidence>
<sequence length="304" mass="32809">MSVLWEPCKDGVRILRVLGDSPCPVVPGEVAGKPVTELGPYCFAARPVAGGCRWPTDSTDTHEITGDFVEEMTLPDSLRTVHSAAFYNCRRLRRVELGPGVESLGSDLFTNCKAMDTFALRAVPAAPTGLKKLLGAVSADIEVEFLSPPGASFFYPEYFEWLDENTPAHIFNHSIEGEGYRMRQCFTPGGTVDAAAYDATFAQACVGESAEKLCRMALGRLLLPFGLSDSARADYEYFLTAHPGPAFSLAIDRRSEDALRLLTGLGLASADAAAACARAGWSAGAAILLDRPRRGAKRYDFDDL</sequence>
<name>A0A9D2JGS4_9FIRM</name>
<comment type="caution">
    <text evidence="1">The sequence shown here is derived from an EMBL/GenBank/DDBJ whole genome shotgun (WGS) entry which is preliminary data.</text>
</comment>
<dbReference type="InterPro" id="IPR026906">
    <property type="entry name" value="LRR_5"/>
</dbReference>
<organism evidence="1 2">
    <name type="scientific">Candidatus Gemmiger excrementavium</name>
    <dbReference type="NCBI Taxonomy" id="2838608"/>
    <lineage>
        <taxon>Bacteria</taxon>
        <taxon>Bacillati</taxon>
        <taxon>Bacillota</taxon>
        <taxon>Clostridia</taxon>
        <taxon>Eubacteriales</taxon>
        <taxon>Gemmiger</taxon>
    </lineage>
</organism>
<accession>A0A9D2JGS4</accession>
<dbReference type="Proteomes" id="UP000824031">
    <property type="component" value="Unassembled WGS sequence"/>
</dbReference>
<reference evidence="1" key="2">
    <citation type="submission" date="2021-04" db="EMBL/GenBank/DDBJ databases">
        <authorList>
            <person name="Gilroy R."/>
        </authorList>
    </citation>
    <scope>NUCLEOTIDE SEQUENCE</scope>
    <source>
        <strain evidence="1">3436</strain>
    </source>
</reference>
<gene>
    <name evidence="1" type="ORF">H9810_11230</name>
</gene>
<proteinExistence type="predicted"/>
<protein>
    <submittedName>
        <fullName evidence="1">Leucine-rich repeat domain-containing protein</fullName>
    </submittedName>
</protein>
<dbReference type="Gene3D" id="3.80.10.10">
    <property type="entry name" value="Ribonuclease Inhibitor"/>
    <property type="match status" value="1"/>
</dbReference>
<reference evidence="1" key="1">
    <citation type="journal article" date="2021" name="PeerJ">
        <title>Extensive microbial diversity within the chicken gut microbiome revealed by metagenomics and culture.</title>
        <authorList>
            <person name="Gilroy R."/>
            <person name="Ravi A."/>
            <person name="Getino M."/>
            <person name="Pursley I."/>
            <person name="Horton D.L."/>
            <person name="Alikhan N.F."/>
            <person name="Baker D."/>
            <person name="Gharbi K."/>
            <person name="Hall N."/>
            <person name="Watson M."/>
            <person name="Adriaenssens E.M."/>
            <person name="Foster-Nyarko E."/>
            <person name="Jarju S."/>
            <person name="Secka A."/>
            <person name="Antonio M."/>
            <person name="Oren A."/>
            <person name="Chaudhuri R.R."/>
            <person name="La Ragione R."/>
            <person name="Hildebrand F."/>
            <person name="Pallen M.J."/>
        </authorList>
    </citation>
    <scope>NUCLEOTIDE SEQUENCE</scope>
    <source>
        <strain evidence="1">3436</strain>
    </source>
</reference>
<dbReference type="EMBL" id="DXBO01000166">
    <property type="protein sequence ID" value="HIZ49281.1"/>
    <property type="molecule type" value="Genomic_DNA"/>
</dbReference>
<dbReference type="Pfam" id="PF13306">
    <property type="entry name" value="LRR_5"/>
    <property type="match status" value="1"/>
</dbReference>
<dbReference type="AlphaFoldDB" id="A0A9D2JGS4"/>